<dbReference type="RefSeq" id="WP_340542090.1">
    <property type="nucleotide sequence ID" value="NZ_JBBLXS010000618.1"/>
</dbReference>
<dbReference type="SMART" id="SM00237">
    <property type="entry name" value="Calx_beta"/>
    <property type="match status" value="1"/>
</dbReference>
<reference evidence="6 7" key="1">
    <citation type="journal article" date="2020" name="Harmful Algae">
        <title>Molecular and morphological characterization of a novel dihydroanatoxin-a producing Microcoleus species (cyanobacteria) from the Russian River, California, USA.</title>
        <authorList>
            <person name="Conklin K.Y."/>
            <person name="Stancheva R."/>
            <person name="Otten T.G."/>
            <person name="Fadness R."/>
            <person name="Boyer G.L."/>
            <person name="Read B."/>
            <person name="Zhang X."/>
            <person name="Sheath R.G."/>
        </authorList>
    </citation>
    <scope>NUCLEOTIDE SEQUENCE [LARGE SCALE GENOMIC DNA]</scope>
    <source>
        <strain evidence="6 7">PTRS2</strain>
    </source>
</reference>
<protein>
    <submittedName>
        <fullName evidence="6">Calx-beta domain-containing protein</fullName>
    </submittedName>
</protein>
<dbReference type="InterPro" id="IPR003644">
    <property type="entry name" value="Calx_beta"/>
</dbReference>
<keyword evidence="4" id="KW-0813">Transport</keyword>
<feature type="domain" description="Calx-beta" evidence="5">
    <location>
        <begin position="687"/>
        <end position="785"/>
    </location>
</feature>
<evidence type="ECO:0000259" key="5">
    <source>
        <dbReference type="SMART" id="SM00237"/>
    </source>
</evidence>
<keyword evidence="4" id="KW-0406">Ion transport</keyword>
<comment type="caution">
    <text evidence="6">The sequence shown here is derived from an EMBL/GenBank/DDBJ whole genome shotgun (WGS) entry which is preliminary data.</text>
</comment>
<dbReference type="SUPFAM" id="SSF141072">
    <property type="entry name" value="CalX-like"/>
    <property type="match status" value="1"/>
</dbReference>
<keyword evidence="1" id="KW-0732">Signal</keyword>
<evidence type="ECO:0000256" key="3">
    <source>
        <dbReference type="ARBA" id="ARBA00022837"/>
    </source>
</evidence>
<dbReference type="InterPro" id="IPR051171">
    <property type="entry name" value="CaCA"/>
</dbReference>
<accession>A0ABU8YVU4</accession>
<organism evidence="6 7">
    <name type="scientific">Microcoleus anatoxicus PTRS2</name>
    <dbReference type="NCBI Taxonomy" id="2705321"/>
    <lineage>
        <taxon>Bacteria</taxon>
        <taxon>Bacillati</taxon>
        <taxon>Cyanobacteriota</taxon>
        <taxon>Cyanophyceae</taxon>
        <taxon>Oscillatoriophycideae</taxon>
        <taxon>Oscillatoriales</taxon>
        <taxon>Microcoleaceae</taxon>
        <taxon>Microcoleus</taxon>
        <taxon>Microcoleus anatoxicus</taxon>
    </lineage>
</organism>
<gene>
    <name evidence="6" type="ORF">WMG39_26920</name>
</gene>
<name>A0ABU8YVU4_9CYAN</name>
<evidence type="ECO:0000256" key="4">
    <source>
        <dbReference type="ARBA" id="ARBA00023065"/>
    </source>
</evidence>
<keyword evidence="2" id="KW-0677">Repeat</keyword>
<evidence type="ECO:0000256" key="2">
    <source>
        <dbReference type="ARBA" id="ARBA00022737"/>
    </source>
</evidence>
<dbReference type="Pfam" id="PF03160">
    <property type="entry name" value="Calx-beta"/>
    <property type="match status" value="1"/>
</dbReference>
<evidence type="ECO:0000256" key="1">
    <source>
        <dbReference type="ARBA" id="ARBA00022729"/>
    </source>
</evidence>
<dbReference type="EMBL" id="JBBLXS010000618">
    <property type="protein sequence ID" value="MEK0188448.1"/>
    <property type="molecule type" value="Genomic_DNA"/>
</dbReference>
<evidence type="ECO:0000313" key="7">
    <source>
        <dbReference type="Proteomes" id="UP001384579"/>
    </source>
</evidence>
<keyword evidence="3" id="KW-0106">Calcium</keyword>
<feature type="non-terminal residue" evidence="6">
    <location>
        <position position="803"/>
    </location>
</feature>
<dbReference type="Gene3D" id="2.60.40.2030">
    <property type="match status" value="1"/>
</dbReference>
<dbReference type="PANTHER" id="PTHR11878">
    <property type="entry name" value="SODIUM/CALCIUM EXCHANGER"/>
    <property type="match status" value="1"/>
</dbReference>
<dbReference type="InterPro" id="IPR038081">
    <property type="entry name" value="CalX-like_sf"/>
</dbReference>
<keyword evidence="7" id="KW-1185">Reference proteome</keyword>
<evidence type="ECO:0000313" key="6">
    <source>
        <dbReference type="EMBL" id="MEK0188448.1"/>
    </source>
</evidence>
<dbReference type="Proteomes" id="UP001384579">
    <property type="component" value="Unassembled WGS sequence"/>
</dbReference>
<dbReference type="PANTHER" id="PTHR11878:SF65">
    <property type="entry name" value="NA_CA-EXCHANGE PROTEIN, ISOFORM G"/>
    <property type="match status" value="1"/>
</dbReference>
<sequence length="803" mass="84388">MGQIIINEFRRATGDITGNEYVELLLTEDLTVTQLQSYFVGDSTVPTTAKYSAYRFTNMASIAPVFKAGTIIAIGGPPANQEIVYNPLPLGTNNDWNITLSAEGGFLTKLLPVGNFDSDLAASDVVYVDNTTPLTTTNTVDSIAWRTSGTHGEFGNAAKVQIAAPNNGGIVEFSSALGGVNKTINYAVNSPGSLGLPNGAINTIYINSLRNPQVNSAPNLANPTVNPSFQINEDITNSANTGFSFGGYLAELGSDANQDMLGVVVTGVENINGNWQFSTNSGNTWTNFGNVSENSATVLGTNVVYNGLLRNTPSEQGWLNFTNLNAATPGVIASEIFSGNGVNLNSTAANNIYAGYSNNPLNPSLSILDRHSGFSISFNLQIISESRTNPNRAGFNIIAVTSDRKAIEIGFQQLSATSGNIFAQGDGITPNPGGQINSLFVAAENVAYDTNLATNYTLKVQGANYFFYDESEVILTGPLRDYTAFSGPIDPYETPNFIFLGDDTTSAQANINLTRVSMQTPGKVRFLPNPDYYTTSGSEPKITFRAWDGSNGIASGTTGVNASVTGGKTPFSTNAITSTITVNPVNDAPSFVKGFDRTVNRNAGPQTVTGWATAISPGPANESGQSVNFQVVGNDNTGLFSVAPAIDSLGQLTFTPAPGKTGNATITINLKDSGGIDNSGVDTSPNQTFNINVNNTGTFNFSQADYTVNENGNLATITVTRTDETNAVASIDYNTSNGSANAGSDYTATSGTLNFAIGETSKSFTIEIIDDTLVEGNETVNLRLISPTNGADLGDLSTAVLTI</sequence>
<proteinExistence type="predicted"/>